<proteinExistence type="inferred from homology"/>
<comment type="caution">
    <text evidence="12">The sequence shown here is derived from an EMBL/GenBank/DDBJ whole genome shotgun (WGS) entry which is preliminary data.</text>
</comment>
<sequence length="1355" mass="147350">METLLAGVGVEVAAAASLAAVSVAAVVLSRKRTRQDVEEEEGEAETVTTTTTTTVTTQTVKIVSAASSPVRKKQRQSIRTTGVATLDSDVDEHGVLQEVVVKQLQRYAESPKYRHKIVYTFLDDQGKETVNYTFAEVDEAARRIAATLQRDANVKKGDRVMLCYPPGLDFALAFWGCLYAGAVGIPVYPPYPGTLAKDLPKFNRMVEDSGARVILTNRTYHLASKMATVKGFFSIGSNKAAATTWPENVQWITTDSIADSVAELYDEAAGVDALTMDDIAFFQYSSGSTSAPKAVMISHRNLRAQLKTWESIESEDTLISWLPSYHDMGLVGFIITPCIFAARCVSMSPISFIKDPAMWMRIVTKYKGTHVCAPNFGYALAARKTTDEQAKKMDLSTIKQAICAAEPIRVESLEAFTSKFEKSANFNPKTFNCGYGLAEVTLVCTGQNPLERKDPTVLHVDKTTLEAEKRVKIVKQQAKSTGVMTLVGCGKAMPTFSVIIVDPDSKKKLQEGHVGEVWIQGPSVAAGYWNREEYTKEMFGALLHGEKNDANVYLRTGDMGFLKSGELFVTGRLKDLIIVRGRNVCPQDVEATVENAHDNVRPGCVAAFSIEKNEEEALVVVSEVKNGTSKDVCIEICREITKSVLAEHQLRCESIVLLRQKTIPKTTSGKIQRSAAKSKFLTKLFTKPLYEFTSKDKSPLPAPVRPQTKPDNSVPAETAPKQQGPVKTPEEILAWLLERIAQEVAMEVEPETEDGAVATQSKSAEQPNVDPHTPWASYGLDSVAIVGLSSELGEFLGCVVPPSAFFQFDTPERLANAPGLATGELEMTGDDDDAVGSNVQTIEEIDASCYDIASFSEVQKLFGQMKEIENAGLRVPYLETLTPEKRQMVNFNTYNYLGNASNQEVATGAKKAIEEYGTTMSSSPIVGQTQVAVDLEAELCSFFQAEAAVMFVGGWVTNVTTIDALVSKGDLILCDALNHDSCVTGQRLSGATILPFPHNDTQALERMLSKIRTRYRRVLIVIEGVYSMDGDIPDLKEMVRIKQQYKCMLFLDEAHSFGTMGKTGRGLCEHAGVDPKDVDVRMGTMSKALGSVGGFILGSEALAKYLKHCAGGFVFSVGLSPAHCGAALKSLQLMSKSASRTLKLQERSSYFFDLCKKANLPVGSTTFRGAPVVVVIVGSTIATAMASQYLAEKGQVNVKPIVHPAVEEGKCRLRFFISALHTKKQLEHSVAILAEYLKDPQAAMQALIPAALPIATPASTAQEKAPAQKSPAKKHVESPVAPPVVSVTVKSSITASTKSATKSTKTTKQSKTSKRKISSPVRRKSTSPVRSRSPPAAHDHHHNHNNGNHHSHSAL</sequence>
<dbReference type="PROSITE" id="PS50075">
    <property type="entry name" value="CARRIER"/>
    <property type="match status" value="1"/>
</dbReference>
<evidence type="ECO:0000313" key="13">
    <source>
        <dbReference type="Proteomes" id="UP000794436"/>
    </source>
</evidence>
<dbReference type="Proteomes" id="UP000794436">
    <property type="component" value="Unassembled WGS sequence"/>
</dbReference>
<dbReference type="GO" id="GO:0016874">
    <property type="term" value="F:ligase activity"/>
    <property type="evidence" value="ECO:0007669"/>
    <property type="project" value="UniProtKB-KW"/>
</dbReference>
<keyword evidence="5" id="KW-0597">Phosphoprotein</keyword>
<evidence type="ECO:0000256" key="6">
    <source>
        <dbReference type="ARBA" id="ARBA00022598"/>
    </source>
</evidence>
<feature type="region of interest" description="Disordered" evidence="10">
    <location>
        <begin position="1259"/>
        <end position="1355"/>
    </location>
</feature>
<dbReference type="Gene3D" id="3.40.640.10">
    <property type="entry name" value="Type I PLP-dependent aspartate aminotransferase-like (Major domain)"/>
    <property type="match status" value="1"/>
</dbReference>
<dbReference type="InterPro" id="IPR020845">
    <property type="entry name" value="AMP-binding_CS"/>
</dbReference>
<evidence type="ECO:0000256" key="2">
    <source>
        <dbReference type="ARBA" id="ARBA00006432"/>
    </source>
</evidence>
<dbReference type="Pfam" id="PF23024">
    <property type="entry name" value="AMP-dom_DIP2-like"/>
    <property type="match status" value="1"/>
</dbReference>
<keyword evidence="6" id="KW-0436">Ligase</keyword>
<dbReference type="Gene3D" id="1.10.1200.10">
    <property type="entry name" value="ACP-like"/>
    <property type="match status" value="1"/>
</dbReference>
<dbReference type="GO" id="GO:0006631">
    <property type="term" value="P:fatty acid metabolic process"/>
    <property type="evidence" value="ECO:0007669"/>
    <property type="project" value="UniProtKB-KW"/>
</dbReference>
<accession>A0A8K1CDD0</accession>
<dbReference type="GO" id="GO:0016740">
    <property type="term" value="F:transferase activity"/>
    <property type="evidence" value="ECO:0007669"/>
    <property type="project" value="InterPro"/>
</dbReference>
<dbReference type="PROSITE" id="PS00599">
    <property type="entry name" value="AA_TRANSFER_CLASS_2"/>
    <property type="match status" value="1"/>
</dbReference>
<keyword evidence="9" id="KW-0443">Lipid metabolism</keyword>
<dbReference type="PROSITE" id="PS00455">
    <property type="entry name" value="AMP_BINDING"/>
    <property type="match status" value="1"/>
</dbReference>
<dbReference type="PANTHER" id="PTHR22754">
    <property type="entry name" value="DISCO-INTERACTING PROTEIN 2 DIP2 -RELATED"/>
    <property type="match status" value="1"/>
</dbReference>
<evidence type="ECO:0000259" key="11">
    <source>
        <dbReference type="PROSITE" id="PS50075"/>
    </source>
</evidence>
<dbReference type="InterPro" id="IPR015422">
    <property type="entry name" value="PyrdxlP-dep_Trfase_small"/>
</dbReference>
<dbReference type="InterPro" id="IPR015421">
    <property type="entry name" value="PyrdxlP-dep_Trfase_major"/>
</dbReference>
<evidence type="ECO:0000256" key="10">
    <source>
        <dbReference type="SAM" id="MobiDB-lite"/>
    </source>
</evidence>
<dbReference type="Pfam" id="PF00155">
    <property type="entry name" value="Aminotran_1_2"/>
    <property type="match status" value="1"/>
</dbReference>
<dbReference type="InterPro" id="IPR001917">
    <property type="entry name" value="Aminotrans_II_pyridoxalP_BS"/>
</dbReference>
<dbReference type="Gene3D" id="3.30.300.30">
    <property type="match status" value="1"/>
</dbReference>
<evidence type="ECO:0000313" key="12">
    <source>
        <dbReference type="EMBL" id="TMW61326.1"/>
    </source>
</evidence>
<comment type="similarity">
    <text evidence="2">Belongs to the ATP-dependent AMP-binding enzyme family.</text>
</comment>
<dbReference type="SUPFAM" id="SSF56801">
    <property type="entry name" value="Acetyl-CoA synthetase-like"/>
    <property type="match status" value="1"/>
</dbReference>
<feature type="region of interest" description="Disordered" evidence="10">
    <location>
        <begin position="694"/>
        <end position="727"/>
    </location>
</feature>
<name>A0A8K1CDD0_PYTOL</name>
<dbReference type="InterPro" id="IPR045851">
    <property type="entry name" value="AMP-bd_C_sf"/>
</dbReference>
<keyword evidence="7" id="KW-0276">Fatty acid metabolism</keyword>
<dbReference type="InterPro" id="IPR036736">
    <property type="entry name" value="ACP-like_sf"/>
</dbReference>
<dbReference type="GO" id="GO:0030170">
    <property type="term" value="F:pyridoxal phosphate binding"/>
    <property type="evidence" value="ECO:0007669"/>
    <property type="project" value="InterPro"/>
</dbReference>
<feature type="compositionally biased region" description="Low complexity" evidence="10">
    <location>
        <begin position="1283"/>
        <end position="1310"/>
    </location>
</feature>
<dbReference type="Pfam" id="PF00501">
    <property type="entry name" value="AMP-binding"/>
    <property type="match status" value="1"/>
</dbReference>
<reference evidence="12" key="1">
    <citation type="submission" date="2019-03" db="EMBL/GenBank/DDBJ databases">
        <title>Long read genome sequence of the mycoparasitic Pythium oligandrum ATCC 38472 isolated from sugarbeet rhizosphere.</title>
        <authorList>
            <person name="Gaulin E."/>
        </authorList>
    </citation>
    <scope>NUCLEOTIDE SEQUENCE</scope>
    <source>
        <strain evidence="12">ATCC 38472_TT</strain>
    </source>
</reference>
<evidence type="ECO:0000256" key="5">
    <source>
        <dbReference type="ARBA" id="ARBA00022553"/>
    </source>
</evidence>
<evidence type="ECO:0000256" key="4">
    <source>
        <dbReference type="ARBA" id="ARBA00022450"/>
    </source>
</evidence>
<feature type="compositionally biased region" description="Basic residues" evidence="10">
    <location>
        <begin position="1339"/>
        <end position="1355"/>
    </location>
</feature>
<comment type="similarity">
    <text evidence="3">Belongs to the class-II pyridoxal-phosphate-dependent aminotransferase family.</text>
</comment>
<dbReference type="PROSITE" id="PS00012">
    <property type="entry name" value="PHOSPHOPANTETHEINE"/>
    <property type="match status" value="1"/>
</dbReference>
<dbReference type="InterPro" id="IPR025110">
    <property type="entry name" value="AMP-bd_C"/>
</dbReference>
<keyword evidence="8" id="KW-0663">Pyridoxal phosphate</keyword>
<evidence type="ECO:0000256" key="7">
    <source>
        <dbReference type="ARBA" id="ARBA00022832"/>
    </source>
</evidence>
<dbReference type="InterPro" id="IPR006162">
    <property type="entry name" value="Ppantetheine_attach_site"/>
</dbReference>
<dbReference type="EMBL" id="SPLM01000076">
    <property type="protein sequence ID" value="TMW61326.1"/>
    <property type="molecule type" value="Genomic_DNA"/>
</dbReference>
<keyword evidence="4" id="KW-0596">Phosphopantetheine</keyword>
<dbReference type="CDD" id="cd05931">
    <property type="entry name" value="FAAL"/>
    <property type="match status" value="1"/>
</dbReference>
<dbReference type="OrthoDB" id="65434at2759"/>
<dbReference type="SUPFAM" id="SSF53383">
    <property type="entry name" value="PLP-dependent transferases"/>
    <property type="match status" value="1"/>
</dbReference>
<dbReference type="Gene3D" id="3.40.50.12780">
    <property type="entry name" value="N-terminal domain of ligase-like"/>
    <property type="match status" value="1"/>
</dbReference>
<dbReference type="GO" id="GO:0008610">
    <property type="term" value="P:lipid biosynthetic process"/>
    <property type="evidence" value="ECO:0007669"/>
    <property type="project" value="InterPro"/>
</dbReference>
<dbReference type="InterPro" id="IPR000873">
    <property type="entry name" value="AMP-dep_synth/lig_dom"/>
</dbReference>
<dbReference type="SUPFAM" id="SSF47336">
    <property type="entry name" value="ACP-like"/>
    <property type="match status" value="1"/>
</dbReference>
<organism evidence="12 13">
    <name type="scientific">Pythium oligandrum</name>
    <name type="common">Mycoparasitic fungus</name>
    <dbReference type="NCBI Taxonomy" id="41045"/>
    <lineage>
        <taxon>Eukaryota</taxon>
        <taxon>Sar</taxon>
        <taxon>Stramenopiles</taxon>
        <taxon>Oomycota</taxon>
        <taxon>Peronosporomycetes</taxon>
        <taxon>Pythiales</taxon>
        <taxon>Pythiaceae</taxon>
        <taxon>Pythium</taxon>
    </lineage>
</organism>
<dbReference type="InterPro" id="IPR009081">
    <property type="entry name" value="PP-bd_ACP"/>
</dbReference>
<dbReference type="InterPro" id="IPR015424">
    <property type="entry name" value="PyrdxlP-dep_Trfase"/>
</dbReference>
<feature type="domain" description="Carrier" evidence="11">
    <location>
        <begin position="747"/>
        <end position="822"/>
    </location>
</feature>
<gene>
    <name evidence="12" type="ORF">Poli38472_012517</name>
</gene>
<dbReference type="FunFam" id="3.40.50.12780:FF:000013">
    <property type="entry name" value="Long-chain-fatty-acid--AMP ligase FadD32"/>
    <property type="match status" value="1"/>
</dbReference>
<feature type="region of interest" description="Disordered" evidence="10">
    <location>
        <begin position="748"/>
        <end position="771"/>
    </location>
</feature>
<evidence type="ECO:0000256" key="1">
    <source>
        <dbReference type="ARBA" id="ARBA00001933"/>
    </source>
</evidence>
<evidence type="ECO:0000256" key="9">
    <source>
        <dbReference type="ARBA" id="ARBA00023098"/>
    </source>
</evidence>
<dbReference type="InterPro" id="IPR040097">
    <property type="entry name" value="FAAL/FAAC"/>
</dbReference>
<feature type="compositionally biased region" description="Basic residues" evidence="10">
    <location>
        <begin position="1311"/>
        <end position="1325"/>
    </location>
</feature>
<dbReference type="PANTHER" id="PTHR22754:SF32">
    <property type="entry name" value="DISCO-INTERACTING PROTEIN 2"/>
    <property type="match status" value="1"/>
</dbReference>
<dbReference type="InterPro" id="IPR004839">
    <property type="entry name" value="Aminotransferase_I/II_large"/>
</dbReference>
<protein>
    <recommendedName>
        <fullName evidence="11">Carrier domain-containing protein</fullName>
    </recommendedName>
</protein>
<dbReference type="Gene3D" id="3.90.1150.10">
    <property type="entry name" value="Aspartate Aminotransferase, domain 1"/>
    <property type="match status" value="1"/>
</dbReference>
<evidence type="ECO:0000256" key="3">
    <source>
        <dbReference type="ARBA" id="ARBA00008392"/>
    </source>
</evidence>
<dbReference type="Pfam" id="PF00550">
    <property type="entry name" value="PP-binding"/>
    <property type="match status" value="1"/>
</dbReference>
<keyword evidence="13" id="KW-1185">Reference proteome</keyword>
<dbReference type="InterPro" id="IPR042099">
    <property type="entry name" value="ANL_N_sf"/>
</dbReference>
<comment type="cofactor">
    <cofactor evidence="1">
        <name>pyridoxal 5'-phosphate</name>
        <dbReference type="ChEBI" id="CHEBI:597326"/>
    </cofactor>
</comment>
<evidence type="ECO:0000256" key="8">
    <source>
        <dbReference type="ARBA" id="ARBA00022898"/>
    </source>
</evidence>